<dbReference type="InterPro" id="IPR036390">
    <property type="entry name" value="WH_DNA-bd_sf"/>
</dbReference>
<feature type="domain" description="HTH marR-type" evidence="2">
    <location>
        <begin position="4"/>
        <end position="151"/>
    </location>
</feature>
<proteinExistence type="predicted"/>
<organism evidence="4 5">
    <name type="scientific">Cohaesibacter gelatinilyticus</name>
    <dbReference type="NCBI Taxonomy" id="372072"/>
    <lineage>
        <taxon>Bacteria</taxon>
        <taxon>Pseudomonadati</taxon>
        <taxon>Pseudomonadota</taxon>
        <taxon>Alphaproteobacteria</taxon>
        <taxon>Hyphomicrobiales</taxon>
        <taxon>Cohaesibacteraceae</taxon>
    </lineage>
</organism>
<dbReference type="InterPro" id="IPR000835">
    <property type="entry name" value="HTH_MarR-typ"/>
</dbReference>
<dbReference type="Proteomes" id="UP000219439">
    <property type="component" value="Unassembled WGS sequence"/>
</dbReference>
<evidence type="ECO:0000259" key="2">
    <source>
        <dbReference type="PROSITE" id="PS50995"/>
    </source>
</evidence>
<dbReference type="InterPro" id="IPR000182">
    <property type="entry name" value="GNAT_dom"/>
</dbReference>
<dbReference type="GO" id="GO:0003700">
    <property type="term" value="F:DNA-binding transcription factor activity"/>
    <property type="evidence" value="ECO:0007669"/>
    <property type="project" value="InterPro"/>
</dbReference>
<dbReference type="InterPro" id="IPR016181">
    <property type="entry name" value="Acyl_CoA_acyltransferase"/>
</dbReference>
<dbReference type="Gene3D" id="3.40.630.30">
    <property type="match status" value="1"/>
</dbReference>
<evidence type="ECO:0000256" key="1">
    <source>
        <dbReference type="ARBA" id="ARBA00022679"/>
    </source>
</evidence>
<dbReference type="EMBL" id="OBEL01000001">
    <property type="protein sequence ID" value="SNZ07435.1"/>
    <property type="molecule type" value="Genomic_DNA"/>
</dbReference>
<evidence type="ECO:0000259" key="3">
    <source>
        <dbReference type="PROSITE" id="PS51186"/>
    </source>
</evidence>
<sequence length="331" mass="36616">MSSDQSLCGALHSVEQIADIRASSRLLVRELGVLDKVAAETELSLSAVHAILEIGNREQFNARDLGECLRLEKSTISRLVQSLLKQGLMERQASKQDARERILFLTPSGQKLFHKINYHANSRVSAALTTLSGDASSTVASGLSLYSQALQNSRLGKTSSRDSSVPVQIKSGYKPGIAGQITDLHARFYHKHSGFDLQFEATVGSGLADFLPRLRHPANQIWHIDYNGRLAGSIALDGEDLGDNIGHLRWFIMDDALRGTGLGKMLFQTALAFADEQQFDALHLWTFQGLDAARHLYESHGFELAEEYLGDQWGKNVMEQKFVRPTPEKLA</sequence>
<dbReference type="RefSeq" id="WP_097152219.1">
    <property type="nucleotide sequence ID" value="NZ_OBEL01000001.1"/>
</dbReference>
<dbReference type="PROSITE" id="PS50995">
    <property type="entry name" value="HTH_MARR_2"/>
    <property type="match status" value="1"/>
</dbReference>
<dbReference type="OrthoDB" id="273614at2"/>
<dbReference type="InterPro" id="IPR036388">
    <property type="entry name" value="WH-like_DNA-bd_sf"/>
</dbReference>
<dbReference type="AlphaFoldDB" id="A0A285ND99"/>
<dbReference type="InterPro" id="IPR050769">
    <property type="entry name" value="NAT_camello-type"/>
</dbReference>
<dbReference type="SMART" id="SM00347">
    <property type="entry name" value="HTH_MARR"/>
    <property type="match status" value="1"/>
</dbReference>
<dbReference type="PROSITE" id="PS51186">
    <property type="entry name" value="GNAT"/>
    <property type="match status" value="1"/>
</dbReference>
<protein>
    <submittedName>
        <fullName evidence="4">Transcriptional regulator, MarR family with acetyltransferase activity</fullName>
    </submittedName>
</protein>
<dbReference type="Pfam" id="PF12802">
    <property type="entry name" value="MarR_2"/>
    <property type="match status" value="1"/>
</dbReference>
<dbReference type="SUPFAM" id="SSF55729">
    <property type="entry name" value="Acyl-CoA N-acyltransferases (Nat)"/>
    <property type="match status" value="1"/>
</dbReference>
<accession>A0A285ND99</accession>
<keyword evidence="5" id="KW-1185">Reference proteome</keyword>
<name>A0A285ND99_9HYPH</name>
<dbReference type="Pfam" id="PF00583">
    <property type="entry name" value="Acetyltransf_1"/>
    <property type="match status" value="1"/>
</dbReference>
<keyword evidence="1 4" id="KW-0808">Transferase</keyword>
<gene>
    <name evidence="4" type="ORF">SAMN06265368_0955</name>
</gene>
<feature type="domain" description="N-acetyltransferase" evidence="3">
    <location>
        <begin position="179"/>
        <end position="323"/>
    </location>
</feature>
<evidence type="ECO:0000313" key="5">
    <source>
        <dbReference type="Proteomes" id="UP000219439"/>
    </source>
</evidence>
<dbReference type="PANTHER" id="PTHR13947:SF37">
    <property type="entry name" value="LD18367P"/>
    <property type="match status" value="1"/>
</dbReference>
<dbReference type="GO" id="GO:0008080">
    <property type="term" value="F:N-acetyltransferase activity"/>
    <property type="evidence" value="ECO:0007669"/>
    <property type="project" value="InterPro"/>
</dbReference>
<dbReference type="SUPFAM" id="SSF46785">
    <property type="entry name" value="Winged helix' DNA-binding domain"/>
    <property type="match status" value="1"/>
</dbReference>
<reference evidence="4 5" key="1">
    <citation type="submission" date="2017-09" db="EMBL/GenBank/DDBJ databases">
        <authorList>
            <person name="Ehlers B."/>
            <person name="Leendertz F.H."/>
        </authorList>
    </citation>
    <scope>NUCLEOTIDE SEQUENCE [LARGE SCALE GENOMIC DNA]</scope>
    <source>
        <strain evidence="4 5">DSM 18289</strain>
    </source>
</reference>
<evidence type="ECO:0000313" key="4">
    <source>
        <dbReference type="EMBL" id="SNZ07435.1"/>
    </source>
</evidence>
<dbReference type="Gene3D" id="1.10.10.10">
    <property type="entry name" value="Winged helix-like DNA-binding domain superfamily/Winged helix DNA-binding domain"/>
    <property type="match status" value="1"/>
</dbReference>
<dbReference type="PANTHER" id="PTHR13947">
    <property type="entry name" value="GNAT FAMILY N-ACETYLTRANSFERASE"/>
    <property type="match status" value="1"/>
</dbReference>